<proteinExistence type="predicted"/>
<comment type="caution">
    <text evidence="1">The sequence shown here is derived from an EMBL/GenBank/DDBJ whole genome shotgun (WGS) entry which is preliminary data.</text>
</comment>
<dbReference type="Proteomes" id="UP000297753">
    <property type="component" value="Unassembled WGS sequence"/>
</dbReference>
<organism evidence="1 2">
    <name type="scientific">Vibrio ouci</name>
    <dbReference type="NCBI Taxonomy" id="2499078"/>
    <lineage>
        <taxon>Bacteria</taxon>
        <taxon>Pseudomonadati</taxon>
        <taxon>Pseudomonadota</taxon>
        <taxon>Gammaproteobacteria</taxon>
        <taxon>Vibrionales</taxon>
        <taxon>Vibrionaceae</taxon>
        <taxon>Vibrio</taxon>
    </lineage>
</organism>
<name>A0A4Y8WKA9_9VIBR</name>
<dbReference type="AlphaFoldDB" id="A0A4Y8WKA9"/>
<sequence length="514" mass="56640">MMIKQALALAVSIALIGGCSDDSDNTSQQKGTALPVTANSTFGSVVMTEEIPEKFQFKDIKTYVKITPKSSNAYRASNTASVPTIHIIATNDGVNNEKVRRAAMIMQHLLTNYAGSQYGSDKQSITNSMANRNATLILTADDNENQTVLTRIYAKEAERQGKLEAWVKASGASSFAGLNFRNADAFVKSLVQYEDQHSEKDFEAVIDGLIEGIVTSKQSSQWLLNSQSLMYRELSLEGDCHYMSNYADYCPNLGAHADRDAAFEEILHITQAQGIAPTLKGLQADIDARALNLYNLHKAGGNAVWRPTDSSWEDWEGDDNNPTVGTSYSHEYFAAAFEAYMGVAKHNGHGLDGYQALTREAMESQDKQAKEWIEGMFHKHLQYTARIDSVGVVTYFEHTYPGSGEIPTFVMNRDDAQPTDGYTYKSQWLINAEIIGDKQINLIANDEDNVIKGNSANNIIFGKGGVDTYLVDHKYAECSITKTKYGATITCPTTGTDELVYVEKVSFSDKTIAL</sequence>
<gene>
    <name evidence="1" type="ORF">ELS82_00130</name>
</gene>
<dbReference type="RefSeq" id="WP_134833660.1">
    <property type="nucleotide sequence ID" value="NZ_SATR01000001.1"/>
</dbReference>
<keyword evidence="2" id="KW-1185">Reference proteome</keyword>
<accession>A0A4Y8WKA9</accession>
<protein>
    <recommendedName>
        <fullName evidence="3">Lipoprotein</fullName>
    </recommendedName>
</protein>
<dbReference type="EMBL" id="SATR01000001">
    <property type="protein sequence ID" value="TFH93400.1"/>
    <property type="molecule type" value="Genomic_DNA"/>
</dbReference>
<dbReference type="OrthoDB" id="1490937at2"/>
<evidence type="ECO:0000313" key="1">
    <source>
        <dbReference type="EMBL" id="TFH93400.1"/>
    </source>
</evidence>
<evidence type="ECO:0000313" key="2">
    <source>
        <dbReference type="Proteomes" id="UP000297753"/>
    </source>
</evidence>
<evidence type="ECO:0008006" key="3">
    <source>
        <dbReference type="Google" id="ProtNLM"/>
    </source>
</evidence>
<reference evidence="1 2" key="1">
    <citation type="submission" date="2019-01" db="EMBL/GenBank/DDBJ databases">
        <title>Vibrio BEI176 sp. nov, a marine bacterium isolated from China: eastern marignal seas.</title>
        <authorList>
            <person name="Li B."/>
        </authorList>
    </citation>
    <scope>NUCLEOTIDE SEQUENCE [LARGE SCALE GENOMIC DNA]</scope>
    <source>
        <strain evidence="1 2">BEI176</strain>
    </source>
</reference>
<dbReference type="PROSITE" id="PS51257">
    <property type="entry name" value="PROKAR_LIPOPROTEIN"/>
    <property type="match status" value="1"/>
</dbReference>